<reference evidence="3 4" key="1">
    <citation type="journal article" date="2019" name="PLoS Negl. Trop. Dis.">
        <title>Revisiting the worldwide diversity of Leptospira species in the environment.</title>
        <authorList>
            <person name="Vincent A.T."/>
            <person name="Schiettekatte O."/>
            <person name="Bourhy P."/>
            <person name="Veyrier F.J."/>
            <person name="Picardeau M."/>
        </authorList>
    </citation>
    <scope>NUCLEOTIDE SEQUENCE [LARGE SCALE GENOMIC DNA]</scope>
    <source>
        <strain evidence="3 4">201702444</strain>
    </source>
</reference>
<dbReference type="RefSeq" id="WP_135672542.1">
    <property type="nucleotide sequence ID" value="NZ_RQGN01000104.1"/>
</dbReference>
<dbReference type="AlphaFoldDB" id="A0A5F2B1Z1"/>
<evidence type="ECO:0000256" key="1">
    <source>
        <dbReference type="SAM" id="MobiDB-lite"/>
    </source>
</evidence>
<dbReference type="OrthoDB" id="9808398at2"/>
<dbReference type="InterPro" id="IPR029058">
    <property type="entry name" value="AB_hydrolase_fold"/>
</dbReference>
<dbReference type="PANTHER" id="PTHR46438:SF11">
    <property type="entry name" value="LIPASE-RELATED"/>
    <property type="match status" value="1"/>
</dbReference>
<evidence type="ECO:0000313" key="3">
    <source>
        <dbReference type="EMBL" id="TGL92793.1"/>
    </source>
</evidence>
<dbReference type="EMBL" id="RQGN01000104">
    <property type="protein sequence ID" value="TGL92793.1"/>
    <property type="molecule type" value="Genomic_DNA"/>
</dbReference>
<feature type="region of interest" description="Disordered" evidence="1">
    <location>
        <begin position="1"/>
        <end position="20"/>
    </location>
</feature>
<evidence type="ECO:0000259" key="2">
    <source>
        <dbReference type="Pfam" id="PF12697"/>
    </source>
</evidence>
<comment type="caution">
    <text evidence="3">The sequence shown here is derived from an EMBL/GenBank/DDBJ whole genome shotgun (WGS) entry which is preliminary data.</text>
</comment>
<dbReference type="PRINTS" id="PR00111">
    <property type="entry name" value="ABHYDROLASE"/>
</dbReference>
<evidence type="ECO:0000313" key="4">
    <source>
        <dbReference type="Proteomes" id="UP000298429"/>
    </source>
</evidence>
<organism evidence="3 4">
    <name type="scientific">Leptospira barantonii</name>
    <dbReference type="NCBI Taxonomy" id="2023184"/>
    <lineage>
        <taxon>Bacteria</taxon>
        <taxon>Pseudomonadati</taxon>
        <taxon>Spirochaetota</taxon>
        <taxon>Spirochaetia</taxon>
        <taxon>Leptospirales</taxon>
        <taxon>Leptospiraceae</taxon>
        <taxon>Leptospira</taxon>
    </lineage>
</organism>
<protein>
    <submittedName>
        <fullName evidence="3">Alpha/beta hydrolase</fullName>
    </submittedName>
</protein>
<dbReference type="Proteomes" id="UP000298429">
    <property type="component" value="Unassembled WGS sequence"/>
</dbReference>
<dbReference type="Gene3D" id="3.40.50.1820">
    <property type="entry name" value="alpha/beta hydrolase"/>
    <property type="match status" value="1"/>
</dbReference>
<dbReference type="InterPro" id="IPR000073">
    <property type="entry name" value="AB_hydrolase_1"/>
</dbReference>
<feature type="domain" description="AB hydrolase-1" evidence="2">
    <location>
        <begin position="41"/>
        <end position="273"/>
    </location>
</feature>
<gene>
    <name evidence="3" type="ORF">EHQ76_19585</name>
</gene>
<dbReference type="Pfam" id="PF12697">
    <property type="entry name" value="Abhydrolase_6"/>
    <property type="match status" value="1"/>
</dbReference>
<accession>A0A5F2B1Z1</accession>
<sequence>MQTVIEEPKTQSEEKPTGSIPTRMGRIAYWIHGKGDNTLMLLHSAGPGHEHRDFEAIIPTLAESNRVVSIDWPGHGKSESPTPFDSASAVEFANVLPEVMEKLAPQGAVLVGNSLGGFASMNLALEKPNLVKGLILVDTGGLNDPDFKSRIFVKLMSTLWFTGATWNSFPNYYIKVENDYTKSILHRIEEKKSVEGSKNIRAAIWKSFGDERHDLREKVSKISAPTLIVWGESDPVIVPELATRLHEKIKGSKLVFLKTGHVPFAEDPKGFLAAMIPFLKSIR</sequence>
<keyword evidence="3" id="KW-0378">Hydrolase</keyword>
<name>A0A5F2B1Z1_9LEPT</name>
<dbReference type="PANTHER" id="PTHR46438">
    <property type="entry name" value="ALPHA/BETA-HYDROLASES SUPERFAMILY PROTEIN"/>
    <property type="match status" value="1"/>
</dbReference>
<proteinExistence type="predicted"/>
<dbReference type="GO" id="GO:0016787">
    <property type="term" value="F:hydrolase activity"/>
    <property type="evidence" value="ECO:0007669"/>
    <property type="project" value="UniProtKB-KW"/>
</dbReference>
<feature type="compositionally biased region" description="Basic and acidic residues" evidence="1">
    <location>
        <begin position="1"/>
        <end position="16"/>
    </location>
</feature>
<dbReference type="SUPFAM" id="SSF53474">
    <property type="entry name" value="alpha/beta-Hydrolases"/>
    <property type="match status" value="1"/>
</dbReference>